<proteinExistence type="inferred from homology"/>
<keyword evidence="1" id="KW-0131">Cell cycle</keyword>
<sequence length="339" mass="35955">MTNKGAAMTFGRALKAWIRFELTAAIVLAGVVLAAAGLPAKAQSGADLIDRIQRLEAQIRSMNGMLEQSQFRIRQLEDQQRRTQADLEFRLNELESQRGGAARPGQARPAQPGGAPAQQQPGRRSDAFDPSAQPAAPGQPRDLGGIPGANAAPPRVAGGAQPGGAGGAAQPLDLGQLSGQVAADPSLEPRGPAGGGAQPPTLGPSGTQPIIASSPRQEYDQATAMVNRREYEQAEIALRGFLAAHPRDRLVGDATHQLGETMYLRRQYREAAEQFLKVSTDYPRSARAPSSLLRLGQSLNALGEREAACAAYAEFNRKFPNAGQQTKQAVANEQRRASC</sequence>
<dbReference type="Gene3D" id="1.20.5.110">
    <property type="match status" value="1"/>
</dbReference>
<dbReference type="GO" id="GO:0030288">
    <property type="term" value="C:outer membrane-bounded periplasmic space"/>
    <property type="evidence" value="ECO:0007669"/>
    <property type="project" value="UniProtKB-UniRule"/>
</dbReference>
<feature type="region of interest" description="Disordered" evidence="2">
    <location>
        <begin position="96"/>
        <end position="221"/>
    </location>
</feature>
<dbReference type="InterPro" id="IPR014162">
    <property type="entry name" value="CpoB_C"/>
</dbReference>
<dbReference type="InterPro" id="IPR034706">
    <property type="entry name" value="CpoB"/>
</dbReference>
<dbReference type="RefSeq" id="WP_137101769.1">
    <property type="nucleotide sequence ID" value="NZ_CP039865.1"/>
</dbReference>
<comment type="function">
    <text evidence="1">Mediates coordination of peptidoglycan synthesis and outer membrane constriction during cell division.</text>
</comment>
<feature type="compositionally biased region" description="Polar residues" evidence="2">
    <location>
        <begin position="205"/>
        <end position="216"/>
    </location>
</feature>
<comment type="similarity">
    <text evidence="1">Belongs to the CpoB family.</text>
</comment>
<keyword evidence="1" id="KW-0732">Signal</keyword>
<dbReference type="EMBL" id="CP039865">
    <property type="protein sequence ID" value="QCK88443.1"/>
    <property type="molecule type" value="Genomic_DNA"/>
</dbReference>
<comment type="subcellular location">
    <subcellularLocation>
        <location evidence="1">Periplasm</location>
    </subcellularLocation>
</comment>
<dbReference type="InterPro" id="IPR019734">
    <property type="entry name" value="TPR_rpt"/>
</dbReference>
<evidence type="ECO:0000259" key="3">
    <source>
        <dbReference type="Pfam" id="PF16331"/>
    </source>
</evidence>
<keyword evidence="1" id="KW-0574">Periplasm</keyword>
<organism evidence="4 5">
    <name type="scientific">Phreatobacter aquaticus</name>
    <dbReference type="NCBI Taxonomy" id="2570229"/>
    <lineage>
        <taxon>Bacteria</taxon>
        <taxon>Pseudomonadati</taxon>
        <taxon>Pseudomonadota</taxon>
        <taxon>Alphaproteobacteria</taxon>
        <taxon>Hyphomicrobiales</taxon>
        <taxon>Phreatobacteraceae</taxon>
        <taxon>Phreatobacter</taxon>
    </lineage>
</organism>
<dbReference type="InterPro" id="IPR011990">
    <property type="entry name" value="TPR-like_helical_dom_sf"/>
</dbReference>
<dbReference type="Pfam" id="PF16331">
    <property type="entry name" value="TolA_bind_tri"/>
    <property type="match status" value="1"/>
</dbReference>
<dbReference type="InterPro" id="IPR032519">
    <property type="entry name" value="YbgF_tri"/>
</dbReference>
<feature type="compositionally biased region" description="Low complexity" evidence="2">
    <location>
        <begin position="97"/>
        <end position="122"/>
    </location>
</feature>
<reference evidence="4 5" key="1">
    <citation type="submission" date="2019-04" db="EMBL/GenBank/DDBJ databases">
        <title>Phreatobacter aquaticus sp. nov.</title>
        <authorList>
            <person name="Choi A."/>
            <person name="Baek K."/>
        </authorList>
    </citation>
    <scope>NUCLEOTIDE SEQUENCE [LARGE SCALE GENOMIC DNA]</scope>
    <source>
        <strain evidence="4 5">NMCR1094</strain>
    </source>
</reference>
<gene>
    <name evidence="4" type="primary">ybgF</name>
    <name evidence="1" type="synonym">cpoB</name>
    <name evidence="4" type="ORF">E8L99_23135</name>
</gene>
<feature type="domain" description="YbgF trimerisation" evidence="3">
    <location>
        <begin position="40"/>
        <end position="98"/>
    </location>
</feature>
<evidence type="ECO:0000313" key="4">
    <source>
        <dbReference type="EMBL" id="QCK88443.1"/>
    </source>
</evidence>
<dbReference type="Gene3D" id="1.25.40.10">
    <property type="entry name" value="Tetratricopeptide repeat domain"/>
    <property type="match status" value="1"/>
</dbReference>
<evidence type="ECO:0000256" key="2">
    <source>
        <dbReference type="SAM" id="MobiDB-lite"/>
    </source>
</evidence>
<dbReference type="KEGG" id="paqt:E8L99_23135"/>
<protein>
    <recommendedName>
        <fullName evidence="1">Cell division coordinator CpoB</fullName>
    </recommendedName>
</protein>
<dbReference type="Proteomes" id="UP000298588">
    <property type="component" value="Chromosome"/>
</dbReference>
<dbReference type="HAMAP" id="MF_02066">
    <property type="entry name" value="CpoB"/>
    <property type="match status" value="1"/>
</dbReference>
<dbReference type="Pfam" id="PF13174">
    <property type="entry name" value="TPR_6"/>
    <property type="match status" value="1"/>
</dbReference>
<dbReference type="SUPFAM" id="SSF48452">
    <property type="entry name" value="TPR-like"/>
    <property type="match status" value="1"/>
</dbReference>
<dbReference type="NCBIfam" id="TIGR02795">
    <property type="entry name" value="tol_pal_ybgF"/>
    <property type="match status" value="1"/>
</dbReference>
<dbReference type="AlphaFoldDB" id="A0A4D7QR22"/>
<dbReference type="GO" id="GO:0070206">
    <property type="term" value="P:protein trimerization"/>
    <property type="evidence" value="ECO:0007669"/>
    <property type="project" value="InterPro"/>
</dbReference>
<dbReference type="GO" id="GO:0043093">
    <property type="term" value="P:FtsZ-dependent cytokinesis"/>
    <property type="evidence" value="ECO:0007669"/>
    <property type="project" value="UniProtKB-UniRule"/>
</dbReference>
<accession>A0A4D7QR22</accession>
<feature type="compositionally biased region" description="Low complexity" evidence="2">
    <location>
        <begin position="168"/>
        <end position="177"/>
    </location>
</feature>
<evidence type="ECO:0000313" key="5">
    <source>
        <dbReference type="Proteomes" id="UP000298588"/>
    </source>
</evidence>
<dbReference type="OrthoDB" id="7185608at2"/>
<evidence type="ECO:0000256" key="1">
    <source>
        <dbReference type="HAMAP-Rule" id="MF_02066"/>
    </source>
</evidence>
<name>A0A4D7QR22_9HYPH</name>
<keyword evidence="5" id="KW-1185">Reference proteome</keyword>
<keyword evidence="1" id="KW-0132">Cell division</keyword>